<dbReference type="EMBL" id="SMLK01000002">
    <property type="protein sequence ID" value="TFZ04142.1"/>
    <property type="molecule type" value="Genomic_DNA"/>
</dbReference>
<accession>A0A4Z0BZN7</accession>
<dbReference type="RefSeq" id="WP_135249766.1">
    <property type="nucleotide sequence ID" value="NZ_SMLK01000002.1"/>
</dbReference>
<organism evidence="1 2">
    <name type="scientific">Ramlibacter humi</name>
    <dbReference type="NCBI Taxonomy" id="2530451"/>
    <lineage>
        <taxon>Bacteria</taxon>
        <taxon>Pseudomonadati</taxon>
        <taxon>Pseudomonadota</taxon>
        <taxon>Betaproteobacteria</taxon>
        <taxon>Burkholderiales</taxon>
        <taxon>Comamonadaceae</taxon>
        <taxon>Ramlibacter</taxon>
    </lineage>
</organism>
<keyword evidence="2" id="KW-1185">Reference proteome</keyword>
<dbReference type="AlphaFoldDB" id="A0A4Z0BZN7"/>
<dbReference type="Pfam" id="PF14334">
    <property type="entry name" value="DUF4390"/>
    <property type="match status" value="1"/>
</dbReference>
<name>A0A4Z0BZN7_9BURK</name>
<dbReference type="OrthoDB" id="5298153at2"/>
<dbReference type="InterPro" id="IPR025500">
    <property type="entry name" value="DUF4390"/>
</dbReference>
<protein>
    <submittedName>
        <fullName evidence="1">DUF4390 domain-containing protein</fullName>
    </submittedName>
</protein>
<evidence type="ECO:0000313" key="1">
    <source>
        <dbReference type="EMBL" id="TFZ04142.1"/>
    </source>
</evidence>
<reference evidence="1 2" key="1">
    <citation type="submission" date="2019-03" db="EMBL/GenBank/DDBJ databases">
        <title>Ramlibacter sp. 18x22-1, whole genome shotgun sequence.</title>
        <authorList>
            <person name="Zhang X."/>
            <person name="Feng G."/>
            <person name="Zhu H."/>
        </authorList>
    </citation>
    <scope>NUCLEOTIDE SEQUENCE [LARGE SCALE GENOMIC DNA]</scope>
    <source>
        <strain evidence="1 2">18x22-1</strain>
    </source>
</reference>
<evidence type="ECO:0000313" key="2">
    <source>
        <dbReference type="Proteomes" id="UP000297839"/>
    </source>
</evidence>
<proteinExistence type="predicted"/>
<gene>
    <name evidence="1" type="ORF">EZ216_07600</name>
</gene>
<dbReference type="Proteomes" id="UP000297839">
    <property type="component" value="Unassembled WGS sequence"/>
</dbReference>
<sequence length="203" mass="22787">MDFFTACWRRLEQALRLLALAGLLAGTAVRADAPEVTQLRLERSDEGVLLSASVKLELPAAVEDALLKGIPMFFVADASLMRDRWYWYDKHVTGASRHMRLSFQPLTRRWRLQVSSGPIGNAGLSLGQTFDSQDEALAAVRNISRWKIAELGDLEPDARYSVDFRFRLDVSQLPRPFQIGAVGQSDWSLVASRTQRLAVESPR</sequence>
<comment type="caution">
    <text evidence="1">The sequence shown here is derived from an EMBL/GenBank/DDBJ whole genome shotgun (WGS) entry which is preliminary data.</text>
</comment>